<evidence type="ECO:0000256" key="8">
    <source>
        <dbReference type="SAM" id="MobiDB-lite"/>
    </source>
</evidence>
<protein>
    <recommendedName>
        <fullName evidence="9">Zn(2)-C6 fungal-type domain-containing protein</fullName>
    </recommendedName>
</protein>
<dbReference type="SUPFAM" id="SSF57701">
    <property type="entry name" value="Zn2/Cys6 DNA-binding domain"/>
    <property type="match status" value="1"/>
</dbReference>
<feature type="compositionally biased region" description="Gly residues" evidence="8">
    <location>
        <begin position="768"/>
        <end position="778"/>
    </location>
</feature>
<dbReference type="STRING" id="41688.A0A2N3NCM9"/>
<feature type="compositionally biased region" description="Low complexity" evidence="8">
    <location>
        <begin position="899"/>
        <end position="910"/>
    </location>
</feature>
<evidence type="ECO:0000256" key="6">
    <source>
        <dbReference type="ARBA" id="ARBA00023163"/>
    </source>
</evidence>
<keyword evidence="3" id="KW-0862">Zinc</keyword>
<dbReference type="GO" id="GO:0008270">
    <property type="term" value="F:zinc ion binding"/>
    <property type="evidence" value="ECO:0007669"/>
    <property type="project" value="InterPro"/>
</dbReference>
<keyword evidence="5" id="KW-0238">DNA-binding</keyword>
<dbReference type="GO" id="GO:0000981">
    <property type="term" value="F:DNA-binding transcription factor activity, RNA polymerase II-specific"/>
    <property type="evidence" value="ECO:0007669"/>
    <property type="project" value="InterPro"/>
</dbReference>
<dbReference type="InterPro" id="IPR051711">
    <property type="entry name" value="Stress_Response_Reg"/>
</dbReference>
<evidence type="ECO:0000256" key="5">
    <source>
        <dbReference type="ARBA" id="ARBA00023125"/>
    </source>
</evidence>
<dbReference type="InterPro" id="IPR007219">
    <property type="entry name" value="XnlR_reg_dom"/>
</dbReference>
<dbReference type="EMBL" id="NLAX01000008">
    <property type="protein sequence ID" value="PKS10157.1"/>
    <property type="molecule type" value="Genomic_DNA"/>
</dbReference>
<feature type="region of interest" description="Disordered" evidence="8">
    <location>
        <begin position="874"/>
        <end position="910"/>
    </location>
</feature>
<evidence type="ECO:0000256" key="4">
    <source>
        <dbReference type="ARBA" id="ARBA00023015"/>
    </source>
</evidence>
<dbReference type="GO" id="GO:0006351">
    <property type="term" value="P:DNA-templated transcription"/>
    <property type="evidence" value="ECO:0007669"/>
    <property type="project" value="InterPro"/>
</dbReference>
<evidence type="ECO:0000259" key="9">
    <source>
        <dbReference type="PROSITE" id="PS50048"/>
    </source>
</evidence>
<feature type="region of interest" description="Disordered" evidence="8">
    <location>
        <begin position="1"/>
        <end position="63"/>
    </location>
</feature>
<feature type="compositionally biased region" description="Polar residues" evidence="8">
    <location>
        <begin position="884"/>
        <end position="898"/>
    </location>
</feature>
<dbReference type="GO" id="GO:0043565">
    <property type="term" value="F:sequence-specific DNA binding"/>
    <property type="evidence" value="ECO:0007669"/>
    <property type="project" value="TreeGrafter"/>
</dbReference>
<dbReference type="PROSITE" id="PS50048">
    <property type="entry name" value="ZN2_CY6_FUNGAL_2"/>
    <property type="match status" value="1"/>
</dbReference>
<dbReference type="GO" id="GO:0045944">
    <property type="term" value="P:positive regulation of transcription by RNA polymerase II"/>
    <property type="evidence" value="ECO:0007669"/>
    <property type="project" value="TreeGrafter"/>
</dbReference>
<organism evidence="10 11">
    <name type="scientific">Lomentospora prolificans</name>
    <dbReference type="NCBI Taxonomy" id="41688"/>
    <lineage>
        <taxon>Eukaryota</taxon>
        <taxon>Fungi</taxon>
        <taxon>Dikarya</taxon>
        <taxon>Ascomycota</taxon>
        <taxon>Pezizomycotina</taxon>
        <taxon>Sordariomycetes</taxon>
        <taxon>Hypocreomycetidae</taxon>
        <taxon>Microascales</taxon>
        <taxon>Microascaceae</taxon>
        <taxon>Lomentospora</taxon>
    </lineage>
</organism>
<evidence type="ECO:0000313" key="11">
    <source>
        <dbReference type="Proteomes" id="UP000233524"/>
    </source>
</evidence>
<dbReference type="PANTHER" id="PTHR47540">
    <property type="entry name" value="THIAMINE REPRESSIBLE GENES REGULATORY PROTEIN THI5"/>
    <property type="match status" value="1"/>
</dbReference>
<comment type="caution">
    <text evidence="10">The sequence shown here is derived from an EMBL/GenBank/DDBJ whole genome shotgun (WGS) entry which is preliminary data.</text>
</comment>
<feature type="compositionally biased region" description="Polar residues" evidence="8">
    <location>
        <begin position="758"/>
        <end position="767"/>
    </location>
</feature>
<dbReference type="OrthoDB" id="422427at2759"/>
<dbReference type="Proteomes" id="UP000233524">
    <property type="component" value="Unassembled WGS sequence"/>
</dbReference>
<comment type="subcellular location">
    <subcellularLocation>
        <location evidence="1">Nucleus</location>
    </subcellularLocation>
</comment>
<gene>
    <name evidence="10" type="ORF">jhhlp_001907</name>
</gene>
<evidence type="ECO:0000313" key="10">
    <source>
        <dbReference type="EMBL" id="PKS10157.1"/>
    </source>
</evidence>
<feature type="compositionally biased region" description="Low complexity" evidence="8">
    <location>
        <begin position="19"/>
        <end position="32"/>
    </location>
</feature>
<dbReference type="Pfam" id="PF04082">
    <property type="entry name" value="Fungal_trans"/>
    <property type="match status" value="1"/>
</dbReference>
<dbReference type="FunCoup" id="A0A2N3NCM9">
    <property type="interactions" value="304"/>
</dbReference>
<feature type="region of interest" description="Disordered" evidence="8">
    <location>
        <begin position="757"/>
        <end position="785"/>
    </location>
</feature>
<feature type="region of interest" description="Disordered" evidence="8">
    <location>
        <begin position="678"/>
        <end position="720"/>
    </location>
</feature>
<feature type="compositionally biased region" description="Polar residues" evidence="8">
    <location>
        <begin position="710"/>
        <end position="720"/>
    </location>
</feature>
<evidence type="ECO:0000256" key="2">
    <source>
        <dbReference type="ARBA" id="ARBA00022723"/>
    </source>
</evidence>
<dbReference type="PROSITE" id="PS00463">
    <property type="entry name" value="ZN2_CY6_FUNGAL_1"/>
    <property type="match status" value="1"/>
</dbReference>
<sequence>MSPTTPEASEDEPTGVGYAQGSGADLDASAASPEGSGRSGTDGEAKDGDNDAPTLPVQKRRRVTRACDECRRKKIKCDGKQPCTHCSVYSYQCTYDKPSNRRRNPAPQYIEALENRLQRAETMLRKFVPDVDLSDPDLDPAVKQEFRNRELARAQAAKLKQVQSGFEADGEDGQIMSMIESIGQLDLDDKGGWDFHGASSGAVFLRRMKEHFRGMLGPQEKVPFLPRPERPPGLMHIESPQSGASSPFDSTSSLSLELPPREEIKDLCYYSLNCATCLIRIVHLPSFYEQLDIVYDKTYDTLDREEYHFLALVYAIMALGCMYRNLDPEKSQKVAYREALQDGLRYYNCAKSILKDLAECRDLTSLQALVFMILFLQATSNLSACYAFLGIALRSSLRMGLHRHLEHRLISPIEQEVRRRVFYVIRQMDIYVSTLLGFPLLLRNEDIDQKYPSEVDDAYITNDGLHTPPSGTPSLFQAFNAHTRLMEILAKIVRHVYPTQGLDRTGPPGKKIDALNTTYIISYARIREIEHDLHEWYANLPETWRPSPDGPIEVVRIRHLLRFAYAHVQLVLYRPFLHYVSPRLSRGKNVDELSYACAAAAISVSRNIVHIVLSLVFYATENPQKNGTTEVLADAVSGRNMIADLVDGSLAAARVTKALNLFQVLFEELPKKMDLPFPRQAVSKKRPITAKDETVGPSGPQRRSDEIPHQQRSLSGASISQSAVSRASFDSASLPTSGFHSDAFPAHLQDLLPLDLTSRATPDSTSTGGTGIHQGPGYMGSQSASSASLNKLDALMFPSEDPFAYPNQPMMELGLQQKMGQEAGMPTQTQGPDDTSQFFMSGPFDDVETHLLGHIPPFMLDQAQQGLDLPIPIFSNDMGHQGHASPSTSGPAQANQSNQQSRVDQIRRQQQQILAAQRFRTDWAAYGRGAGGFHGI</sequence>
<feature type="domain" description="Zn(2)-C6 fungal-type" evidence="9">
    <location>
        <begin position="66"/>
        <end position="95"/>
    </location>
</feature>
<dbReference type="InParanoid" id="A0A2N3NCM9"/>
<keyword evidence="11" id="KW-1185">Reference proteome</keyword>
<keyword evidence="7" id="KW-0539">Nucleus</keyword>
<dbReference type="SMART" id="SM00906">
    <property type="entry name" value="Fungal_trans"/>
    <property type="match status" value="1"/>
</dbReference>
<dbReference type="Pfam" id="PF00172">
    <property type="entry name" value="Zn_clus"/>
    <property type="match status" value="1"/>
</dbReference>
<dbReference type="InterPro" id="IPR001138">
    <property type="entry name" value="Zn2Cys6_DnaBD"/>
</dbReference>
<dbReference type="SMART" id="SM00066">
    <property type="entry name" value="GAL4"/>
    <property type="match status" value="1"/>
</dbReference>
<keyword evidence="6" id="KW-0804">Transcription</keyword>
<name>A0A2N3NCM9_9PEZI</name>
<dbReference type="CDD" id="cd00067">
    <property type="entry name" value="GAL4"/>
    <property type="match status" value="1"/>
</dbReference>
<dbReference type="AlphaFoldDB" id="A0A2N3NCM9"/>
<reference evidence="10 11" key="1">
    <citation type="journal article" date="2017" name="G3 (Bethesda)">
        <title>First Draft Genome Sequence of the Pathogenic Fungus Lomentospora prolificans (Formerly Scedosporium prolificans).</title>
        <authorList>
            <person name="Luo R."/>
            <person name="Zimin A."/>
            <person name="Workman R."/>
            <person name="Fan Y."/>
            <person name="Pertea G."/>
            <person name="Grossman N."/>
            <person name="Wear M.P."/>
            <person name="Jia B."/>
            <person name="Miller H."/>
            <person name="Casadevall A."/>
            <person name="Timp W."/>
            <person name="Zhang S.X."/>
            <person name="Salzberg S.L."/>
        </authorList>
    </citation>
    <scope>NUCLEOTIDE SEQUENCE [LARGE SCALE GENOMIC DNA]</scope>
    <source>
        <strain evidence="10 11">JHH-5317</strain>
    </source>
</reference>
<dbReference type="CDD" id="cd12148">
    <property type="entry name" value="fungal_TF_MHR"/>
    <property type="match status" value="1"/>
</dbReference>
<keyword evidence="4" id="KW-0805">Transcription regulation</keyword>
<proteinExistence type="predicted"/>
<dbReference type="PANTHER" id="PTHR47540:SF1">
    <property type="entry name" value="ACTIVATOR OF STRESS GENES 1-RELATED"/>
    <property type="match status" value="1"/>
</dbReference>
<accession>A0A2N3NCM9</accession>
<evidence type="ECO:0000256" key="3">
    <source>
        <dbReference type="ARBA" id="ARBA00022833"/>
    </source>
</evidence>
<evidence type="ECO:0000256" key="1">
    <source>
        <dbReference type="ARBA" id="ARBA00004123"/>
    </source>
</evidence>
<dbReference type="GO" id="GO:0005634">
    <property type="term" value="C:nucleus"/>
    <property type="evidence" value="ECO:0007669"/>
    <property type="project" value="UniProtKB-SubCell"/>
</dbReference>
<dbReference type="VEuPathDB" id="FungiDB:jhhlp_001907"/>
<dbReference type="InterPro" id="IPR036864">
    <property type="entry name" value="Zn2-C6_fun-type_DNA-bd_sf"/>
</dbReference>
<keyword evidence="2" id="KW-0479">Metal-binding</keyword>
<evidence type="ECO:0000256" key="7">
    <source>
        <dbReference type="ARBA" id="ARBA00023242"/>
    </source>
</evidence>
<dbReference type="Gene3D" id="4.10.240.10">
    <property type="entry name" value="Zn(2)-C6 fungal-type DNA-binding domain"/>
    <property type="match status" value="1"/>
</dbReference>